<evidence type="ECO:0000256" key="7">
    <source>
        <dbReference type="SAM" id="Phobius"/>
    </source>
</evidence>
<protein>
    <recommendedName>
        <fullName evidence="6">Ion-translocating oxidoreductase complex subunit G</fullName>
        <ecNumber evidence="6">7.-.-.-</ecNumber>
    </recommendedName>
    <alternativeName>
        <fullName evidence="6">Rnf electron transport complex subunit G</fullName>
    </alternativeName>
</protein>
<evidence type="ECO:0000256" key="6">
    <source>
        <dbReference type="HAMAP-Rule" id="MF_00479"/>
    </source>
</evidence>
<feature type="modified residue" description="FMN phosphoryl threonine" evidence="6">
    <location>
        <position position="181"/>
    </location>
</feature>
<feature type="domain" description="FMN-binding" evidence="8">
    <location>
        <begin position="106"/>
        <end position="198"/>
    </location>
</feature>
<dbReference type="AlphaFoldDB" id="A0A1K1UBC1"/>
<dbReference type="GO" id="GO:0009055">
    <property type="term" value="F:electron transfer activity"/>
    <property type="evidence" value="ECO:0007669"/>
    <property type="project" value="InterPro"/>
</dbReference>
<evidence type="ECO:0000256" key="4">
    <source>
        <dbReference type="ARBA" id="ARBA00022643"/>
    </source>
</evidence>
<keyword evidence="6 7" id="KW-1133">Transmembrane helix</keyword>
<gene>
    <name evidence="6" type="primary">rnfG</name>
    <name evidence="9" type="ORF">SAMN02745752_00540</name>
</gene>
<feature type="transmembrane region" description="Helical" evidence="7">
    <location>
        <begin position="12"/>
        <end position="35"/>
    </location>
</feature>
<dbReference type="OrthoDB" id="9784165at2"/>
<keyword evidence="6" id="KW-1278">Translocase</keyword>
<reference evidence="9 10" key="1">
    <citation type="submission" date="2016-11" db="EMBL/GenBank/DDBJ databases">
        <authorList>
            <person name="Jaros S."/>
            <person name="Januszkiewicz K."/>
            <person name="Wedrychowicz H."/>
        </authorList>
    </citation>
    <scope>NUCLEOTIDE SEQUENCE [LARGE SCALE GENOMIC DNA]</scope>
    <source>
        <strain evidence="9 10">DSM 21637</strain>
    </source>
</reference>
<dbReference type="GO" id="GO:0005886">
    <property type="term" value="C:plasma membrane"/>
    <property type="evidence" value="ECO:0007669"/>
    <property type="project" value="UniProtKB-SubCell"/>
</dbReference>
<evidence type="ECO:0000256" key="3">
    <source>
        <dbReference type="ARBA" id="ARBA00022630"/>
    </source>
</evidence>
<name>A0A1K1UBC1_9GAMM</name>
<keyword evidence="3 6" id="KW-0285">Flavoprotein</keyword>
<dbReference type="HAMAP" id="MF_00479">
    <property type="entry name" value="RsxG_RnfG"/>
    <property type="match status" value="1"/>
</dbReference>
<organism evidence="9 10">
    <name type="scientific">Marinospirillum alkaliphilum DSM 21637</name>
    <dbReference type="NCBI Taxonomy" id="1122209"/>
    <lineage>
        <taxon>Bacteria</taxon>
        <taxon>Pseudomonadati</taxon>
        <taxon>Pseudomonadota</taxon>
        <taxon>Gammaproteobacteria</taxon>
        <taxon>Oceanospirillales</taxon>
        <taxon>Oceanospirillaceae</taxon>
        <taxon>Marinospirillum</taxon>
    </lineage>
</organism>
<dbReference type="EC" id="7.-.-.-" evidence="6"/>
<dbReference type="PANTHER" id="PTHR36118">
    <property type="entry name" value="ION-TRANSLOCATING OXIDOREDUCTASE COMPLEX SUBUNIT G"/>
    <property type="match status" value="1"/>
</dbReference>
<dbReference type="PANTHER" id="PTHR36118:SF1">
    <property type="entry name" value="ION-TRANSLOCATING OXIDOREDUCTASE COMPLEX SUBUNIT G"/>
    <property type="match status" value="1"/>
</dbReference>
<keyword evidence="1 6" id="KW-0813">Transport</keyword>
<dbReference type="Pfam" id="PF04205">
    <property type="entry name" value="FMN_bind"/>
    <property type="match status" value="1"/>
</dbReference>
<keyword evidence="2 6" id="KW-0597">Phosphoprotein</keyword>
<dbReference type="GO" id="GO:0022900">
    <property type="term" value="P:electron transport chain"/>
    <property type="evidence" value="ECO:0007669"/>
    <property type="project" value="UniProtKB-UniRule"/>
</dbReference>
<evidence type="ECO:0000259" key="8">
    <source>
        <dbReference type="SMART" id="SM00900"/>
    </source>
</evidence>
<dbReference type="NCBIfam" id="TIGR01947">
    <property type="entry name" value="rnfG"/>
    <property type="match status" value="1"/>
</dbReference>
<keyword evidence="6 7" id="KW-0472">Membrane</keyword>
<accession>A0A1K1UBC1</accession>
<keyword evidence="5 6" id="KW-0249">Electron transport</keyword>
<dbReference type="Proteomes" id="UP000182350">
    <property type="component" value="Unassembled WGS sequence"/>
</dbReference>
<evidence type="ECO:0000256" key="1">
    <source>
        <dbReference type="ARBA" id="ARBA00022448"/>
    </source>
</evidence>
<comment type="subunit">
    <text evidence="6">The complex is composed of six subunits: RnfA, RnfB, RnfC, RnfD, RnfE and RnfG.</text>
</comment>
<comment type="function">
    <text evidence="6">Part of a membrane-bound complex that couples electron transfer with translocation of ions across the membrane.</text>
</comment>
<dbReference type="NCBIfam" id="NF002519">
    <property type="entry name" value="PRK01908.1"/>
    <property type="match status" value="1"/>
</dbReference>
<keyword evidence="10" id="KW-1185">Reference proteome</keyword>
<dbReference type="SMART" id="SM00900">
    <property type="entry name" value="FMN_bind"/>
    <property type="match status" value="1"/>
</dbReference>
<keyword evidence="4 6" id="KW-0288">FMN</keyword>
<evidence type="ECO:0000256" key="2">
    <source>
        <dbReference type="ARBA" id="ARBA00022553"/>
    </source>
</evidence>
<dbReference type="EMBL" id="FPJW01000001">
    <property type="protein sequence ID" value="SFX10122.1"/>
    <property type="molecule type" value="Genomic_DNA"/>
</dbReference>
<evidence type="ECO:0000256" key="5">
    <source>
        <dbReference type="ARBA" id="ARBA00022982"/>
    </source>
</evidence>
<sequence length="222" mass="24276">MSDLPSLKQSILRSVTGLVLFALITAGAVSLTRLLTAERIEENRQLAAARLLHELAPPDQYRMNLQQPLLLPPVAALGHTRPVALQVAFQNGQPAMVLLPVVAPDGYTGRIELLVALRLDGQVQGVRVIEHRETPGLGDKIEAAKSDWIFSFNGRSLNNPDIAGWTVRRDGGEFDQFTGATITPRAVVHAVRRSLEWLQDDTELLALLNEYAAALPVEEPTP</sequence>
<comment type="cofactor">
    <cofactor evidence="6">
        <name>FMN</name>
        <dbReference type="ChEBI" id="CHEBI:58210"/>
    </cofactor>
</comment>
<comment type="subcellular location">
    <subcellularLocation>
        <location evidence="6">Cell inner membrane</location>
        <topology evidence="6">Single-pass membrane protein</topology>
    </subcellularLocation>
</comment>
<keyword evidence="6" id="KW-1003">Cell membrane</keyword>
<dbReference type="RefSeq" id="WP_084661803.1">
    <property type="nucleotide sequence ID" value="NZ_FPJW01000001.1"/>
</dbReference>
<dbReference type="STRING" id="1122209.SAMN02745752_00540"/>
<keyword evidence="6 7" id="KW-0812">Transmembrane</keyword>
<evidence type="ECO:0000313" key="9">
    <source>
        <dbReference type="EMBL" id="SFX10122.1"/>
    </source>
</evidence>
<proteinExistence type="inferred from homology"/>
<keyword evidence="6" id="KW-0997">Cell inner membrane</keyword>
<dbReference type="GO" id="GO:0010181">
    <property type="term" value="F:FMN binding"/>
    <property type="evidence" value="ECO:0007669"/>
    <property type="project" value="InterPro"/>
</dbReference>
<dbReference type="InterPro" id="IPR010209">
    <property type="entry name" value="Ion_transpt_RnfG/RsxG"/>
</dbReference>
<dbReference type="InterPro" id="IPR007329">
    <property type="entry name" value="FMN-bd"/>
</dbReference>
<comment type="similarity">
    <text evidence="6">Belongs to the RnfG family.</text>
</comment>
<dbReference type="PIRSF" id="PIRSF006091">
    <property type="entry name" value="E_trnsport_RnfG"/>
    <property type="match status" value="1"/>
</dbReference>
<evidence type="ECO:0000313" key="10">
    <source>
        <dbReference type="Proteomes" id="UP000182350"/>
    </source>
</evidence>